<name>A0AAU7ARD4_9ACTN</name>
<dbReference type="RefSeq" id="WP_354700755.1">
    <property type="nucleotide sequence ID" value="NZ_CP114014.1"/>
</dbReference>
<evidence type="ECO:0000313" key="1">
    <source>
        <dbReference type="EMBL" id="XAY04212.1"/>
    </source>
</evidence>
<dbReference type="KEGG" id="parq:DSM112329_01042"/>
<dbReference type="EMBL" id="CP114014">
    <property type="protein sequence ID" value="XAY04212.1"/>
    <property type="molecule type" value="Genomic_DNA"/>
</dbReference>
<sequence>MNLRKPLTILATAAALGLVACGGDDESSGLSKADLAKQADVICQTAKTASLKITAPADFGQPTSDPAEAAAYLEKIAPITRKEATDLKALEPADDVKADWDAFTAKESELADFLDGLLAKAKAKDESGLKDLERVPQLGAEFSAAATKIGASGCAKG</sequence>
<dbReference type="AlphaFoldDB" id="A0AAU7ARD4"/>
<dbReference type="PROSITE" id="PS51257">
    <property type="entry name" value="PROKAR_LIPOPROTEIN"/>
    <property type="match status" value="1"/>
</dbReference>
<proteinExistence type="predicted"/>
<accession>A0AAU7ARD4</accession>
<protein>
    <submittedName>
        <fullName evidence="1">Uncharacterized protein</fullName>
    </submittedName>
</protein>
<organism evidence="1">
    <name type="scientific">Paraconexibacter sp. AEG42_29</name>
    <dbReference type="NCBI Taxonomy" id="2997339"/>
    <lineage>
        <taxon>Bacteria</taxon>
        <taxon>Bacillati</taxon>
        <taxon>Actinomycetota</taxon>
        <taxon>Thermoleophilia</taxon>
        <taxon>Solirubrobacterales</taxon>
        <taxon>Paraconexibacteraceae</taxon>
        <taxon>Paraconexibacter</taxon>
    </lineage>
</organism>
<gene>
    <name evidence="1" type="ORF">DSM112329_01042</name>
</gene>
<reference evidence="1" key="1">
    <citation type="submission" date="2022-12" db="EMBL/GenBank/DDBJ databases">
        <title>Paraconexibacter alkalitolerans sp. nov. and Baekduia alba sp. nov., isolated from soil and emended description of the genera Paraconexibacter (Chun et al., 2020) and Baekduia (An et al., 2020).</title>
        <authorList>
            <person name="Vieira S."/>
            <person name="Huber K.J."/>
            <person name="Geppert A."/>
            <person name="Wolf J."/>
            <person name="Neumann-Schaal M."/>
            <person name="Muesken M."/>
            <person name="Overmann J."/>
        </authorList>
    </citation>
    <scope>NUCLEOTIDE SEQUENCE</scope>
    <source>
        <strain evidence="1">AEG42_29</strain>
    </source>
</reference>